<gene>
    <name evidence="2" type="ORF">CSUI_011255</name>
</gene>
<keyword evidence="3" id="KW-1185">Reference proteome</keyword>
<sequence length="198" mass="22326">MNLIEREQRASRRRCRQPVNQDLDEVVHQQRQELRILTAEMQKTKAALEEKGFLLEKERRQNAVLSRQLSLLRKLRDAERKGFQGSLKRAGCQLERELEKYVAAAYQQNLSFFGETTARDSAIGVNPDEEGQYGQATVQQDYESQACQFLGPPQESTVEGYERAEAMPGNAAEIEVTESVQFEEGADAEGVGDVEEGA</sequence>
<comment type="caution">
    <text evidence="2">The sequence shown here is derived from an EMBL/GenBank/DDBJ whole genome shotgun (WGS) entry which is preliminary data.</text>
</comment>
<dbReference type="VEuPathDB" id="ToxoDB:CSUI_011255"/>
<dbReference type="OrthoDB" id="330193at2759"/>
<organism evidence="2 3">
    <name type="scientific">Cystoisospora suis</name>
    <dbReference type="NCBI Taxonomy" id="483139"/>
    <lineage>
        <taxon>Eukaryota</taxon>
        <taxon>Sar</taxon>
        <taxon>Alveolata</taxon>
        <taxon>Apicomplexa</taxon>
        <taxon>Conoidasida</taxon>
        <taxon>Coccidia</taxon>
        <taxon>Eucoccidiorida</taxon>
        <taxon>Eimeriorina</taxon>
        <taxon>Sarcocystidae</taxon>
        <taxon>Cystoisospora</taxon>
    </lineage>
</organism>
<evidence type="ECO:0000313" key="3">
    <source>
        <dbReference type="Proteomes" id="UP000221165"/>
    </source>
</evidence>
<feature type="coiled-coil region" evidence="1">
    <location>
        <begin position="20"/>
        <end position="75"/>
    </location>
</feature>
<dbReference type="RefSeq" id="XP_067916668.1">
    <property type="nucleotide sequence ID" value="XM_068071356.1"/>
</dbReference>
<keyword evidence="1" id="KW-0175">Coiled coil</keyword>
<dbReference type="GeneID" id="94434567"/>
<proteinExistence type="predicted"/>
<name>A0A2C6KET8_9APIC</name>
<dbReference type="EMBL" id="MIGC01010426">
    <property type="protein sequence ID" value="PHJ14934.1"/>
    <property type="molecule type" value="Genomic_DNA"/>
</dbReference>
<dbReference type="Proteomes" id="UP000221165">
    <property type="component" value="Unassembled WGS sequence"/>
</dbReference>
<evidence type="ECO:0000313" key="2">
    <source>
        <dbReference type="EMBL" id="PHJ14934.1"/>
    </source>
</evidence>
<reference evidence="2 3" key="1">
    <citation type="journal article" date="2017" name="Int. J. Parasitol.">
        <title>The genome of the protozoan parasite Cystoisospora suis and a reverse vaccinology approach to identify vaccine candidates.</title>
        <authorList>
            <person name="Palmieri N."/>
            <person name="Shrestha A."/>
            <person name="Ruttkowski B."/>
            <person name="Beck T."/>
            <person name="Vogl C."/>
            <person name="Tomley F."/>
            <person name="Blake D.P."/>
            <person name="Joachim A."/>
        </authorList>
    </citation>
    <scope>NUCLEOTIDE SEQUENCE [LARGE SCALE GENOMIC DNA]</scope>
    <source>
        <strain evidence="2 3">Wien I</strain>
    </source>
</reference>
<protein>
    <submittedName>
        <fullName evidence="2">Uncharacterized protein</fullName>
    </submittedName>
</protein>
<accession>A0A2C6KET8</accession>
<evidence type="ECO:0000256" key="1">
    <source>
        <dbReference type="SAM" id="Coils"/>
    </source>
</evidence>
<dbReference type="AlphaFoldDB" id="A0A2C6KET8"/>